<geneLocation type="plasmid" evidence="4">
    <name>patcfbp5877a</name>
</geneLocation>
<evidence type="ECO:0000313" key="4">
    <source>
        <dbReference type="Proteomes" id="UP000298579"/>
    </source>
</evidence>
<dbReference type="InterPro" id="IPR010266">
    <property type="entry name" value="NnrS"/>
</dbReference>
<reference evidence="3 4" key="1">
    <citation type="submission" date="2019-04" db="EMBL/GenBank/DDBJ databases">
        <title>Complete genome sequence of Agrobacterium tumefaciens CFBP5877.</title>
        <authorList>
            <person name="Huang Y.-Y."/>
            <person name="Chiang H.-Y."/>
            <person name="Chou L."/>
            <person name="Lai E.-M."/>
            <person name="Kuo C.-H."/>
        </authorList>
    </citation>
    <scope>NUCLEOTIDE SEQUENCE [LARGE SCALE GENOMIC DNA]</scope>
    <source>
        <strain evidence="3 4">CFBP5877</strain>
        <plasmid evidence="4">patcfbp5877a</plasmid>
    </source>
</reference>
<feature type="compositionally biased region" description="Polar residues" evidence="1">
    <location>
        <begin position="1"/>
        <end position="12"/>
    </location>
</feature>
<organism evidence="3 4">
    <name type="scientific">Agrobacterium tumefaciens</name>
    <dbReference type="NCBI Taxonomy" id="358"/>
    <lineage>
        <taxon>Bacteria</taxon>
        <taxon>Pseudomonadati</taxon>
        <taxon>Pseudomonadota</taxon>
        <taxon>Alphaproteobacteria</taxon>
        <taxon>Hyphomicrobiales</taxon>
        <taxon>Rhizobiaceae</taxon>
        <taxon>Rhizobium/Agrobacterium group</taxon>
        <taxon>Agrobacterium</taxon>
        <taxon>Agrobacterium tumefaciens complex</taxon>
    </lineage>
</organism>
<dbReference type="Proteomes" id="UP000298579">
    <property type="component" value="Plasmid pAtCFBP5877a"/>
</dbReference>
<feature type="transmembrane region" description="Helical" evidence="2">
    <location>
        <begin position="161"/>
        <end position="183"/>
    </location>
</feature>
<feature type="transmembrane region" description="Helical" evidence="2">
    <location>
        <begin position="345"/>
        <end position="368"/>
    </location>
</feature>
<evidence type="ECO:0000313" key="3">
    <source>
        <dbReference type="EMBL" id="QCL82652.1"/>
    </source>
</evidence>
<feature type="transmembrane region" description="Helical" evidence="2">
    <location>
        <begin position="77"/>
        <end position="95"/>
    </location>
</feature>
<feature type="region of interest" description="Disordered" evidence="1">
    <location>
        <begin position="1"/>
        <end position="20"/>
    </location>
</feature>
<proteinExistence type="predicted"/>
<keyword evidence="3" id="KW-0614">Plasmid</keyword>
<feature type="transmembrane region" description="Helical" evidence="2">
    <location>
        <begin position="374"/>
        <end position="395"/>
    </location>
</feature>
<keyword evidence="2" id="KW-1133">Transmembrane helix</keyword>
<evidence type="ECO:0000256" key="1">
    <source>
        <dbReference type="SAM" id="MobiDB-lite"/>
    </source>
</evidence>
<protein>
    <submittedName>
        <fullName evidence="3">Short-chain dehydrogenase</fullName>
    </submittedName>
</protein>
<feature type="transmembrane region" description="Helical" evidence="2">
    <location>
        <begin position="107"/>
        <end position="124"/>
    </location>
</feature>
<sequence length="410" mass="43909">MSGSETVLTQGRSRPKGGIPRGLARTGPVIFSYGFRPFFLGGALWAIVAMVLWIAALSGFIDLGGDYSAPNWHAHEMLFGFASAVLAGFLLTAVPNWTGRLPVSGKPLVWLFALWCAGRLFLLVPGTVGVVTAAAVDGLFLPALLVICAREVIAGRKWKDLKVLGGLLALSVANIIFHGAAIGGDHSQIATRLAVSAYTVLVIIVGGRIVPSFTRNWLNRFGRTDFPVPYNGFDTAAILTGIVALAVWTIEPESIVAVPTALLAAFMHAVRLIRWRGWTTWPEQVLVVLHVAYAFIPVGFIAIALAALDVMDTRSVLHVFTVGVIGCMMLAVMTRASLGHTGRKLAASSVTIAAYVALIACALLRPAAEFFPGVMMHLYACSALLWIVGFGLFCVEYGPILMRERKPLKA</sequence>
<gene>
    <name evidence="3" type="ORF">CFBP5877_26515</name>
</gene>
<feature type="transmembrane region" description="Helical" evidence="2">
    <location>
        <begin position="256"/>
        <end position="273"/>
    </location>
</feature>
<dbReference type="EMBL" id="CP039899">
    <property type="protein sequence ID" value="QCL82652.1"/>
    <property type="molecule type" value="Genomic_DNA"/>
</dbReference>
<evidence type="ECO:0000256" key="2">
    <source>
        <dbReference type="SAM" id="Phobius"/>
    </source>
</evidence>
<dbReference type="Pfam" id="PF05940">
    <property type="entry name" value="NnrS"/>
    <property type="match status" value="1"/>
</dbReference>
<keyword evidence="2" id="KW-0812">Transmembrane</keyword>
<feature type="transmembrane region" description="Helical" evidence="2">
    <location>
        <begin position="130"/>
        <end position="149"/>
    </location>
</feature>
<feature type="transmembrane region" description="Helical" evidence="2">
    <location>
        <begin position="231"/>
        <end position="250"/>
    </location>
</feature>
<accession>A0AAE6EI70</accession>
<dbReference type="AlphaFoldDB" id="A0AAE6EI70"/>
<feature type="transmembrane region" description="Helical" evidence="2">
    <location>
        <begin position="189"/>
        <end position="210"/>
    </location>
</feature>
<feature type="transmembrane region" description="Helical" evidence="2">
    <location>
        <begin position="38"/>
        <end position="57"/>
    </location>
</feature>
<feature type="transmembrane region" description="Helical" evidence="2">
    <location>
        <begin position="285"/>
        <end position="308"/>
    </location>
</feature>
<feature type="transmembrane region" description="Helical" evidence="2">
    <location>
        <begin position="314"/>
        <end position="333"/>
    </location>
</feature>
<name>A0AAE6EI70_AGRTU</name>
<keyword evidence="2" id="KW-0472">Membrane</keyword>
<dbReference type="RefSeq" id="WP_080830329.1">
    <property type="nucleotide sequence ID" value="NZ_CP039890.1"/>
</dbReference>